<keyword evidence="10" id="KW-0472">Membrane</keyword>
<evidence type="ECO:0000256" key="4">
    <source>
        <dbReference type="ARBA" id="ARBA00022723"/>
    </source>
</evidence>
<dbReference type="Proteomes" id="UP001642484">
    <property type="component" value="Unassembled WGS sequence"/>
</dbReference>
<evidence type="ECO:0000256" key="8">
    <source>
        <dbReference type="ARBA" id="ARBA00023055"/>
    </source>
</evidence>
<feature type="region of interest" description="Disordered" evidence="11">
    <location>
        <begin position="1"/>
        <end position="55"/>
    </location>
</feature>
<keyword evidence="4" id="KW-0479">Metal-binding</keyword>
<dbReference type="InterPro" id="IPR000008">
    <property type="entry name" value="C2_dom"/>
</dbReference>
<evidence type="ECO:0000313" key="15">
    <source>
        <dbReference type="Proteomes" id="UP001642484"/>
    </source>
</evidence>
<evidence type="ECO:0000256" key="1">
    <source>
        <dbReference type="ARBA" id="ARBA00004370"/>
    </source>
</evidence>
<feature type="domain" description="C2" evidence="12">
    <location>
        <begin position="238"/>
        <end position="377"/>
    </location>
</feature>
<keyword evidence="15" id="KW-1185">Reference proteome</keyword>
<keyword evidence="7" id="KW-1133">Transmembrane helix</keyword>
<keyword evidence="8" id="KW-0445">Lipid transport</keyword>
<comment type="caution">
    <text evidence="14">The sequence shown here is derived from an EMBL/GenBank/DDBJ whole genome shotgun (WGS) entry which is preliminary data.</text>
</comment>
<keyword evidence="3" id="KW-0812">Transmembrane</keyword>
<dbReference type="PROSITE" id="PS51847">
    <property type="entry name" value="SMP"/>
    <property type="match status" value="1"/>
</dbReference>
<dbReference type="EMBL" id="CAXAMN010026028">
    <property type="protein sequence ID" value="CAK9100111.1"/>
    <property type="molecule type" value="Genomic_DNA"/>
</dbReference>
<comment type="subcellular location">
    <subcellularLocation>
        <location evidence="1">Membrane</location>
    </subcellularLocation>
</comment>
<dbReference type="CDD" id="cd21670">
    <property type="entry name" value="SMP_ESyt"/>
    <property type="match status" value="1"/>
</dbReference>
<dbReference type="Pfam" id="PF17047">
    <property type="entry name" value="SMP_LBD"/>
    <property type="match status" value="1"/>
</dbReference>
<evidence type="ECO:0000256" key="2">
    <source>
        <dbReference type="ARBA" id="ARBA00022448"/>
    </source>
</evidence>
<evidence type="ECO:0000256" key="6">
    <source>
        <dbReference type="ARBA" id="ARBA00022837"/>
    </source>
</evidence>
<accession>A0ABP0RHR4</accession>
<dbReference type="Gene3D" id="2.60.40.150">
    <property type="entry name" value="C2 domain"/>
    <property type="match status" value="1"/>
</dbReference>
<evidence type="ECO:0000259" key="12">
    <source>
        <dbReference type="PROSITE" id="PS50004"/>
    </source>
</evidence>
<dbReference type="InterPro" id="IPR031468">
    <property type="entry name" value="SMP_LBD"/>
</dbReference>
<keyword evidence="2" id="KW-0813">Transport</keyword>
<dbReference type="InterPro" id="IPR039010">
    <property type="entry name" value="Synaptotagmin_SMP"/>
</dbReference>
<feature type="domain" description="SMP-LTD" evidence="13">
    <location>
        <begin position="69"/>
        <end position="245"/>
    </location>
</feature>
<dbReference type="PANTHER" id="PTHR45761:SF1">
    <property type="entry name" value="EXTENDED SYNAPTOTAGMIN-LIKE PROTEIN 2, ISOFORM C"/>
    <property type="match status" value="1"/>
</dbReference>
<evidence type="ECO:0000313" key="14">
    <source>
        <dbReference type="EMBL" id="CAK9100111.1"/>
    </source>
</evidence>
<keyword evidence="5" id="KW-0677">Repeat</keyword>
<evidence type="ECO:0000259" key="13">
    <source>
        <dbReference type="PROSITE" id="PS51847"/>
    </source>
</evidence>
<evidence type="ECO:0000256" key="10">
    <source>
        <dbReference type="ARBA" id="ARBA00023136"/>
    </source>
</evidence>
<reference evidence="14 15" key="1">
    <citation type="submission" date="2024-02" db="EMBL/GenBank/DDBJ databases">
        <authorList>
            <person name="Chen Y."/>
            <person name="Shah S."/>
            <person name="Dougan E. K."/>
            <person name="Thang M."/>
            <person name="Chan C."/>
        </authorList>
    </citation>
    <scope>NUCLEOTIDE SEQUENCE [LARGE SCALE GENOMIC DNA]</scope>
</reference>
<dbReference type="PANTHER" id="PTHR45761">
    <property type="entry name" value="EXTENDED SYNAPTOTAGMIN-LIKE PROTEIN 2, ISOFORM C"/>
    <property type="match status" value="1"/>
</dbReference>
<keyword evidence="9" id="KW-0446">Lipid-binding</keyword>
<evidence type="ECO:0000256" key="3">
    <source>
        <dbReference type="ARBA" id="ARBA00022692"/>
    </source>
</evidence>
<dbReference type="InterPro" id="IPR051634">
    <property type="entry name" value="Extended_Synaptotagmin"/>
</dbReference>
<evidence type="ECO:0000256" key="9">
    <source>
        <dbReference type="ARBA" id="ARBA00023121"/>
    </source>
</evidence>
<evidence type="ECO:0000256" key="11">
    <source>
        <dbReference type="SAM" id="MobiDB-lite"/>
    </source>
</evidence>
<dbReference type="SUPFAM" id="SSF49562">
    <property type="entry name" value="C2 domain (Calcium/lipid-binding domain, CaLB)"/>
    <property type="match status" value="1"/>
</dbReference>
<gene>
    <name evidence="14" type="ORF">CCMP2556_LOCUS47343</name>
</gene>
<dbReference type="InterPro" id="IPR035892">
    <property type="entry name" value="C2_domain_sf"/>
</dbReference>
<organism evidence="14 15">
    <name type="scientific">Durusdinium trenchii</name>
    <dbReference type="NCBI Taxonomy" id="1381693"/>
    <lineage>
        <taxon>Eukaryota</taxon>
        <taxon>Sar</taxon>
        <taxon>Alveolata</taxon>
        <taxon>Dinophyceae</taxon>
        <taxon>Suessiales</taxon>
        <taxon>Symbiodiniaceae</taxon>
        <taxon>Durusdinium</taxon>
    </lineage>
</organism>
<proteinExistence type="predicted"/>
<keyword evidence="6" id="KW-0106">Calcium</keyword>
<name>A0ABP0RHR4_9DINO</name>
<evidence type="ECO:0000256" key="5">
    <source>
        <dbReference type="ARBA" id="ARBA00022737"/>
    </source>
</evidence>
<evidence type="ECO:0000256" key="7">
    <source>
        <dbReference type="ARBA" id="ARBA00022989"/>
    </source>
</evidence>
<dbReference type="PROSITE" id="PS50004">
    <property type="entry name" value="C2"/>
    <property type="match status" value="1"/>
</dbReference>
<dbReference type="SMART" id="SM00239">
    <property type="entry name" value="C2"/>
    <property type="match status" value="1"/>
</dbReference>
<dbReference type="Pfam" id="PF00168">
    <property type="entry name" value="C2"/>
    <property type="match status" value="1"/>
</dbReference>
<evidence type="ECO:0008006" key="16">
    <source>
        <dbReference type="Google" id="ProtNLM"/>
    </source>
</evidence>
<sequence length="617" mass="69252">MTFAGSQDGVRLPRSSAMQEEAGVQDRAVRSKRKGGKVQVMPPEDISPARRGMKPSLGRLPSRAESFADLDNLSWLNVLFSWLWPNLNRALVQFVNHELTPRLQQSLPSFFRNVTFSRFTLGSKSPELGPVQVTRGKERVDIVLDMKYFSDVDVSVDTGNGLCFGMRQLSCSGKVCISFQPIMPQFPIVGGAQVFFPRVPELDMEFTGLAALGHFPGIEQTIRDSVKEALRGHLVLPRIKAIVLSPEVDPLQAMVRRPLGVLHVRVLRARDLAGVNCHAFEEGSFTSHPYCVLSLGDTSFKTSTVHNTTQPEWRDEPGGYLVVHHREQHLDIEVLAEASGSLLSHNFTGFLGRVSHRLGHMRRWREAGGARRHSLVLDTSQVNRELLHVDDPVNQGSASTLELEVRWFDMVSPSHELAISQVLIALDLLKGRGFPTGTGLRWRTWIDDFEACVKVSKKGRTHGNQLQFPQVAINPRLFPVIDNLHSRGYKLKDIVFILGIAEELVQSYIRAREDFNHRQEQLLQAQSKEDYRVELQWFENIVHMVDGRDLSKKLHIALYDDQDVEVGQLEPVCLRLKVRTASLWSIFSFGDWGICPGIGAPAAGVNFRSPNGLRVCS</sequence>
<protein>
    <recommendedName>
        <fullName evidence="16">Extended synaptotagmin-3</fullName>
    </recommendedName>
</protein>